<dbReference type="PRINTS" id="PR00922">
    <property type="entry name" value="DADACBPTASE3"/>
</dbReference>
<keyword evidence="2" id="KW-0378">Hydrolase</keyword>
<dbReference type="Gene3D" id="3.50.80.20">
    <property type="entry name" value="D-Ala-D-Ala carboxypeptidase C, peptidase S13"/>
    <property type="match status" value="1"/>
</dbReference>
<dbReference type="InterPro" id="IPR000667">
    <property type="entry name" value="Peptidase_S13"/>
</dbReference>
<sequence>MSMVALKQLQRELRAEAVDPYMGEVGVSVWDVSEGREIFSHEADKSRMMASTSKIFTIGAALAHLGPDYQAETRLWSDGEIDDEGTLRGDLYLEGGGDPSLGSAKHSEVFHYGVASTGNDVVDAVQRAGVKEISGAVIGDGSRFDADARPTGRLGGLTYGRGKGDDVAQHAAESITSVLREAGIATAGEVTSGMVPQHADLLGTVRSPKLGELIRPAGKRSDNFISEMLARQLAVEVRGERPGTTRTGAEVVAQYARDRGSDIHQVDGSGLAFRNQVAPVSAVNFLREMVSQPFAAEFTDSLALMGVDGTLDDRGRNTSVHGAVKAKTGTHLVRGNTAKVREFRCSALTGICPGPQGRTLLFSIMQENPKSRYTALAAQERMVRSMMDYAQSS</sequence>
<dbReference type="EMBL" id="BMIS01000004">
    <property type="protein sequence ID" value="GGE65896.1"/>
    <property type="molecule type" value="Genomic_DNA"/>
</dbReference>
<evidence type="ECO:0000313" key="4">
    <source>
        <dbReference type="Proteomes" id="UP000633136"/>
    </source>
</evidence>
<dbReference type="GO" id="GO:0006508">
    <property type="term" value="P:proteolysis"/>
    <property type="evidence" value="ECO:0007669"/>
    <property type="project" value="InterPro"/>
</dbReference>
<keyword evidence="3" id="KW-0121">Carboxypeptidase</keyword>
<protein>
    <submittedName>
        <fullName evidence="3">Peptidase S13 (D-alanyl-D-alanine carboxypeptidase)</fullName>
    </submittedName>
</protein>
<dbReference type="AlphaFoldDB" id="A0A917ENA3"/>
<keyword evidence="3" id="KW-0645">Protease</keyword>
<dbReference type="PANTHER" id="PTHR30023">
    <property type="entry name" value="D-ALANYL-D-ALANINE CARBOXYPEPTIDASE"/>
    <property type="match status" value="1"/>
</dbReference>
<dbReference type="GO" id="GO:0000270">
    <property type="term" value="P:peptidoglycan metabolic process"/>
    <property type="evidence" value="ECO:0007669"/>
    <property type="project" value="TreeGrafter"/>
</dbReference>
<dbReference type="Gene3D" id="3.40.710.10">
    <property type="entry name" value="DD-peptidase/beta-lactamase superfamily"/>
    <property type="match status" value="2"/>
</dbReference>
<accession>A0A917ENA3</accession>
<evidence type="ECO:0000256" key="2">
    <source>
        <dbReference type="ARBA" id="ARBA00022801"/>
    </source>
</evidence>
<proteinExistence type="inferred from homology"/>
<name>A0A917ENA3_9MICC</name>
<keyword evidence="4" id="KW-1185">Reference proteome</keyword>
<evidence type="ECO:0000256" key="1">
    <source>
        <dbReference type="ARBA" id="ARBA00006096"/>
    </source>
</evidence>
<dbReference type="PANTHER" id="PTHR30023:SF0">
    <property type="entry name" value="PENICILLIN-SENSITIVE CARBOXYPEPTIDASE A"/>
    <property type="match status" value="1"/>
</dbReference>
<dbReference type="Proteomes" id="UP000633136">
    <property type="component" value="Unassembled WGS sequence"/>
</dbReference>
<dbReference type="GO" id="GO:0004185">
    <property type="term" value="F:serine-type carboxypeptidase activity"/>
    <property type="evidence" value="ECO:0007669"/>
    <property type="project" value="InterPro"/>
</dbReference>
<dbReference type="Pfam" id="PF02113">
    <property type="entry name" value="Peptidase_S13"/>
    <property type="match status" value="2"/>
</dbReference>
<dbReference type="InterPro" id="IPR012338">
    <property type="entry name" value="Beta-lactam/transpept-like"/>
</dbReference>
<evidence type="ECO:0000313" key="3">
    <source>
        <dbReference type="EMBL" id="GGE65896.1"/>
    </source>
</evidence>
<comment type="caution">
    <text evidence="3">The sequence shown here is derived from an EMBL/GenBank/DDBJ whole genome shotgun (WGS) entry which is preliminary data.</text>
</comment>
<organism evidence="3 4">
    <name type="scientific">Nesterenkonia cremea</name>
    <dbReference type="NCBI Taxonomy" id="1882340"/>
    <lineage>
        <taxon>Bacteria</taxon>
        <taxon>Bacillati</taxon>
        <taxon>Actinomycetota</taxon>
        <taxon>Actinomycetes</taxon>
        <taxon>Micrococcales</taxon>
        <taxon>Micrococcaceae</taxon>
        <taxon>Nesterenkonia</taxon>
    </lineage>
</organism>
<gene>
    <name evidence="3" type="ORF">GCM10011401_11460</name>
</gene>
<reference evidence="3" key="2">
    <citation type="submission" date="2020-09" db="EMBL/GenBank/DDBJ databases">
        <authorList>
            <person name="Sun Q."/>
            <person name="Zhou Y."/>
        </authorList>
    </citation>
    <scope>NUCLEOTIDE SEQUENCE</scope>
    <source>
        <strain evidence="3">CGMCC 1.15388</strain>
    </source>
</reference>
<comment type="similarity">
    <text evidence="1">Belongs to the peptidase S13 family.</text>
</comment>
<dbReference type="SUPFAM" id="SSF56601">
    <property type="entry name" value="beta-lactamase/transpeptidase-like"/>
    <property type="match status" value="1"/>
</dbReference>
<reference evidence="3" key="1">
    <citation type="journal article" date="2014" name="Int. J. Syst. Evol. Microbiol.">
        <title>Complete genome sequence of Corynebacterium casei LMG S-19264T (=DSM 44701T), isolated from a smear-ripened cheese.</title>
        <authorList>
            <consortium name="US DOE Joint Genome Institute (JGI-PGF)"/>
            <person name="Walter F."/>
            <person name="Albersmeier A."/>
            <person name="Kalinowski J."/>
            <person name="Ruckert C."/>
        </authorList>
    </citation>
    <scope>NUCLEOTIDE SEQUENCE</scope>
    <source>
        <strain evidence="3">CGMCC 1.15388</strain>
    </source>
</reference>